<dbReference type="Proteomes" id="UP000245252">
    <property type="component" value="Unassembled WGS sequence"/>
</dbReference>
<accession>A0A2U2DH31</accession>
<organism evidence="1 2">
    <name type="scientific">Metarhizobium album</name>
    <dbReference type="NCBI Taxonomy" id="2182425"/>
    <lineage>
        <taxon>Bacteria</taxon>
        <taxon>Pseudomonadati</taxon>
        <taxon>Pseudomonadota</taxon>
        <taxon>Alphaproteobacteria</taxon>
        <taxon>Hyphomicrobiales</taxon>
        <taxon>Rhizobiaceae</taxon>
        <taxon>Metarhizobium</taxon>
    </lineage>
</organism>
<dbReference type="EMBL" id="QFBC01000023">
    <property type="protein sequence ID" value="PWE52551.1"/>
    <property type="molecule type" value="Genomic_DNA"/>
</dbReference>
<dbReference type="RefSeq" id="WP_109461955.1">
    <property type="nucleotide sequence ID" value="NZ_QFBC01000023.1"/>
</dbReference>
<dbReference type="OrthoDB" id="8313627at2"/>
<reference evidence="1 2" key="1">
    <citation type="submission" date="2018-05" db="EMBL/GenBank/DDBJ databases">
        <title>The draft genome of strain NS-104.</title>
        <authorList>
            <person name="Hang P."/>
            <person name="Jiang J."/>
        </authorList>
    </citation>
    <scope>NUCLEOTIDE SEQUENCE [LARGE SCALE GENOMIC DNA]</scope>
    <source>
        <strain evidence="1 2">NS-104</strain>
    </source>
</reference>
<dbReference type="AlphaFoldDB" id="A0A2U2DH31"/>
<gene>
    <name evidence="1" type="ORF">DEM27_30120</name>
</gene>
<evidence type="ECO:0000313" key="1">
    <source>
        <dbReference type="EMBL" id="PWE52551.1"/>
    </source>
</evidence>
<name>A0A2U2DH31_9HYPH</name>
<sequence length="551" mass="59770">MNQLLQDVDLDFATAPGARLVTKLALKDGGVDPLGLRQINLDLMDRAIPGINNTTVFIRPYAFMAWAWWKTNDLMSNGGKKDVDSSAAKDFVMRLEVIYAWSHMLAGGRDLPGMAVLRSCMPMEGGGAFTFKGANWESVKKKRQASTSIMDAIQYGPSIKALGFLEQTSVTGVFRPTEQVMPAVRVIDAIVSGSAVRYMVDPSVDSFLPEEVLPLNDELPPSEPSSQERAVFRSLFEPGRETGRTDFTRRNDTLALVLEAIEATPEGLTVPELRTVLASGVLPGGRALVRAGSNDTGLQATWLLMSSLQVRQLQRLALESMLVWIEVMIKANGGSASTDALVAMALRQAEVFDKDLAGPTVGNLLIALSQRCETHGWPAAAAKGDTDLVALSDKLTIAQRGAPGSYETIPGLALTALGYVQAMYAALKREGADDGRLGELGGRSDRFPISLQYRRLLSLAEATIETLWRELIETWVIGQHVRWSVARNGDGTQRLRLALGDGGWLRVHKRLSGPFGPTPDRLLSALSLAAQAGMIVRDDADVEPRFLVGRS</sequence>
<evidence type="ECO:0000313" key="2">
    <source>
        <dbReference type="Proteomes" id="UP000245252"/>
    </source>
</evidence>
<proteinExistence type="predicted"/>
<keyword evidence="2" id="KW-1185">Reference proteome</keyword>
<protein>
    <submittedName>
        <fullName evidence="1">Uncharacterized protein</fullName>
    </submittedName>
</protein>
<comment type="caution">
    <text evidence="1">The sequence shown here is derived from an EMBL/GenBank/DDBJ whole genome shotgun (WGS) entry which is preliminary data.</text>
</comment>